<dbReference type="SUPFAM" id="SSF81296">
    <property type="entry name" value="E set domains"/>
    <property type="match status" value="1"/>
</dbReference>
<keyword evidence="2" id="KW-0472">Membrane</keyword>
<dbReference type="SUPFAM" id="SSF56524">
    <property type="entry name" value="Oxidoreductase molybdopterin-binding domain"/>
    <property type="match status" value="1"/>
</dbReference>
<evidence type="ECO:0000259" key="3">
    <source>
        <dbReference type="Pfam" id="PF00174"/>
    </source>
</evidence>
<evidence type="ECO:0000313" key="6">
    <source>
        <dbReference type="Proteomes" id="UP000050535"/>
    </source>
</evidence>
<dbReference type="Pfam" id="PF03404">
    <property type="entry name" value="Mo-co_dimer"/>
    <property type="match status" value="1"/>
</dbReference>
<keyword evidence="2" id="KW-1133">Transmembrane helix</keyword>
<dbReference type="GO" id="GO:0020037">
    <property type="term" value="F:heme binding"/>
    <property type="evidence" value="ECO:0007669"/>
    <property type="project" value="TreeGrafter"/>
</dbReference>
<dbReference type="GO" id="GO:0006790">
    <property type="term" value="P:sulfur compound metabolic process"/>
    <property type="evidence" value="ECO:0007669"/>
    <property type="project" value="TreeGrafter"/>
</dbReference>
<accession>A0A0P7GN96</accession>
<reference evidence="6" key="1">
    <citation type="submission" date="2013-11" db="EMBL/GenBank/DDBJ databases">
        <authorList>
            <person name="Hoang H.T."/>
            <person name="Killian M.L."/>
            <person name="Madson D.M."/>
            <person name="Arruda P.H.E."/>
            <person name="Sun D."/>
            <person name="Schwartz K.J."/>
            <person name="Yoon K."/>
        </authorList>
    </citation>
    <scope>NUCLEOTIDE SEQUENCE [LARGE SCALE GENOMIC DNA]</scope>
    <source>
        <strain evidence="6">CDK2</strain>
    </source>
</reference>
<feature type="transmembrane region" description="Helical" evidence="2">
    <location>
        <begin position="67"/>
        <end position="92"/>
    </location>
</feature>
<dbReference type="EMBL" id="LGUC01000001">
    <property type="protein sequence ID" value="KPN30081.1"/>
    <property type="molecule type" value="Genomic_DNA"/>
</dbReference>
<comment type="caution">
    <text evidence="5">The sequence shown here is derived from an EMBL/GenBank/DDBJ whole genome shotgun (WGS) entry which is preliminary data.</text>
</comment>
<dbReference type="GO" id="GO:0008482">
    <property type="term" value="F:sulfite oxidase activity"/>
    <property type="evidence" value="ECO:0007669"/>
    <property type="project" value="TreeGrafter"/>
</dbReference>
<sequence length="500" mass="52207">MNRPSSEQLADAGVGVIAGVAALAGSLLAAGDSPAFVGAGAAAVVRDTAPSFVAVGVRSLGELAQPLLVATTGVLLLGAYATLTVLVGRYVADTPTRALATLGLVGGLTLVLSGSALGALGAGIGSALVVGAANATLDLGRPTGRETPPGRRRLLQGAGVAVAALAASAIRLREPASTGDADREPRDPGAAELLSAAEDRSFSLPDTDPLVSDGFYTVDIASVDPNLGPGDWDLTVTGEVPEERTFTLSELQGMGGERRFVTLRCVSDPLNGTKIDNALWDGVPVSSVLDEAGAPESCCVTLHAADDYFVSFPARRWTTACWRGDERPPAPAGPRRPAADARPGPLGRDQRQVAHRDRDPRRTRRRLLGTARLGGHRRGENRRQTPQHDRRRRGGSSRGHAYAGTDGISAVEVSTDGGDSWTEAALTDPLPGAVPLDAENPEPDGEAADAWRMWQHEYEATERHEVVVRAIDGNGERQPEAESDLRPSGPTGWVSETIEL</sequence>
<proteinExistence type="predicted"/>
<feature type="compositionally biased region" description="Basic and acidic residues" evidence="1">
    <location>
        <begin position="348"/>
        <end position="360"/>
    </location>
</feature>
<evidence type="ECO:0000313" key="5">
    <source>
        <dbReference type="EMBL" id="KPN30081.1"/>
    </source>
</evidence>
<feature type="region of interest" description="Disordered" evidence="1">
    <location>
        <begin position="322"/>
        <end position="436"/>
    </location>
</feature>
<feature type="region of interest" description="Disordered" evidence="1">
    <location>
        <begin position="473"/>
        <end position="500"/>
    </location>
</feature>
<dbReference type="GO" id="GO:0043546">
    <property type="term" value="F:molybdopterin cofactor binding"/>
    <property type="evidence" value="ECO:0007669"/>
    <property type="project" value="TreeGrafter"/>
</dbReference>
<organism evidence="5 6">
    <name type="scientific">Halolamina pelagica</name>
    <dbReference type="NCBI Taxonomy" id="699431"/>
    <lineage>
        <taxon>Archaea</taxon>
        <taxon>Methanobacteriati</taxon>
        <taxon>Methanobacteriota</taxon>
        <taxon>Stenosarchaea group</taxon>
        <taxon>Halobacteria</taxon>
        <taxon>Halobacteriales</taxon>
        <taxon>Haloferacaceae</taxon>
    </lineage>
</organism>
<dbReference type="Pfam" id="PF00174">
    <property type="entry name" value="Oxidored_molyb"/>
    <property type="match status" value="1"/>
</dbReference>
<evidence type="ECO:0000256" key="2">
    <source>
        <dbReference type="SAM" id="Phobius"/>
    </source>
</evidence>
<dbReference type="PATRIC" id="fig|699431.3.peg.833"/>
<dbReference type="Gene3D" id="3.90.420.10">
    <property type="entry name" value="Oxidoreductase, molybdopterin-binding domain"/>
    <property type="match status" value="1"/>
</dbReference>
<feature type="domain" description="Moybdenum cofactor oxidoreductase dimerisation" evidence="4">
    <location>
        <begin position="396"/>
        <end position="481"/>
    </location>
</feature>
<dbReference type="GO" id="GO:0030151">
    <property type="term" value="F:molybdenum ion binding"/>
    <property type="evidence" value="ECO:0007669"/>
    <property type="project" value="InterPro"/>
</dbReference>
<dbReference type="InterPro" id="IPR000572">
    <property type="entry name" value="OxRdtase_Mopterin-bd_dom"/>
</dbReference>
<keyword evidence="6" id="KW-1185">Reference proteome</keyword>
<dbReference type="InterPro" id="IPR005066">
    <property type="entry name" value="MoCF_OxRdtse_dimer"/>
</dbReference>
<keyword evidence="2" id="KW-0812">Transmembrane</keyword>
<name>A0A0P7GN96_9EURY</name>
<dbReference type="AlphaFoldDB" id="A0A0P7GN96"/>
<dbReference type="Gene3D" id="2.60.40.650">
    <property type="match status" value="1"/>
</dbReference>
<dbReference type="InterPro" id="IPR014756">
    <property type="entry name" value="Ig_E-set"/>
</dbReference>
<feature type="compositionally biased region" description="Basic and acidic residues" evidence="1">
    <location>
        <begin position="474"/>
        <end position="485"/>
    </location>
</feature>
<dbReference type="STRING" id="699431.SY89_00803"/>
<dbReference type="PANTHER" id="PTHR19372:SF7">
    <property type="entry name" value="SULFITE OXIDASE, MITOCHONDRIAL"/>
    <property type="match status" value="1"/>
</dbReference>
<feature type="transmembrane region" description="Helical" evidence="2">
    <location>
        <begin position="12"/>
        <end position="30"/>
    </location>
</feature>
<gene>
    <name evidence="5" type="ORF">SY89_00803</name>
</gene>
<evidence type="ECO:0000259" key="4">
    <source>
        <dbReference type="Pfam" id="PF03404"/>
    </source>
</evidence>
<feature type="compositionally biased region" description="Basic and acidic residues" evidence="1">
    <location>
        <begin position="377"/>
        <end position="388"/>
    </location>
</feature>
<feature type="transmembrane region" description="Helical" evidence="2">
    <location>
        <begin position="104"/>
        <end position="133"/>
    </location>
</feature>
<dbReference type="InterPro" id="IPR036374">
    <property type="entry name" value="OxRdtase_Mopterin-bd_sf"/>
</dbReference>
<protein>
    <submittedName>
        <fullName evidence="5">Oxidoreductase molybdopterin binding domain protein</fullName>
    </submittedName>
</protein>
<dbReference type="Proteomes" id="UP000050535">
    <property type="component" value="Unassembled WGS sequence"/>
</dbReference>
<dbReference type="PANTHER" id="PTHR19372">
    <property type="entry name" value="SULFITE REDUCTASE"/>
    <property type="match status" value="1"/>
</dbReference>
<feature type="compositionally biased region" description="Low complexity" evidence="1">
    <location>
        <begin position="335"/>
        <end position="347"/>
    </location>
</feature>
<evidence type="ECO:0000256" key="1">
    <source>
        <dbReference type="SAM" id="MobiDB-lite"/>
    </source>
</evidence>
<feature type="domain" description="Oxidoreductase molybdopterin-binding" evidence="3">
    <location>
        <begin position="226"/>
        <end position="314"/>
    </location>
</feature>